<evidence type="ECO:0000256" key="1">
    <source>
        <dbReference type="SAM" id="MobiDB-lite"/>
    </source>
</evidence>
<dbReference type="PROSITE" id="PS51038">
    <property type="entry name" value="BAH"/>
    <property type="match status" value="1"/>
</dbReference>
<dbReference type="PANTHER" id="PTHR47073:SF2">
    <property type="entry name" value="PROTEIN ANTI-SILENCING 1"/>
    <property type="match status" value="1"/>
</dbReference>
<accession>A0A5N6NWW2</accession>
<dbReference type="PANTHER" id="PTHR47073">
    <property type="entry name" value="PROTEIN ANTI-SILENCING 1"/>
    <property type="match status" value="1"/>
</dbReference>
<protein>
    <recommendedName>
        <fullName evidence="2">BAH domain-containing protein</fullName>
    </recommendedName>
</protein>
<keyword evidence="4" id="KW-1185">Reference proteome</keyword>
<dbReference type="InterPro" id="IPR001025">
    <property type="entry name" value="BAH_dom"/>
</dbReference>
<feature type="compositionally biased region" description="Polar residues" evidence="1">
    <location>
        <begin position="250"/>
        <end position="264"/>
    </location>
</feature>
<dbReference type="FunFam" id="2.30.30.490:FF:000017">
    <property type="entry name" value="Bromo-adjacent homology (BAH) domain-containing protein"/>
    <property type="match status" value="1"/>
</dbReference>
<dbReference type="OrthoDB" id="1896853at2759"/>
<comment type="caution">
    <text evidence="3">The sequence shown here is derived from an EMBL/GenBank/DDBJ whole genome shotgun (WGS) entry which is preliminary data.</text>
</comment>
<proteinExistence type="predicted"/>
<evidence type="ECO:0000313" key="4">
    <source>
        <dbReference type="Proteomes" id="UP000326396"/>
    </source>
</evidence>
<dbReference type="Pfam" id="PF01426">
    <property type="entry name" value="BAH"/>
    <property type="match status" value="1"/>
</dbReference>
<dbReference type="SMART" id="SM00439">
    <property type="entry name" value="BAH"/>
    <property type="match status" value="1"/>
</dbReference>
<feature type="domain" description="BAH" evidence="2">
    <location>
        <begin position="14"/>
        <end position="139"/>
    </location>
</feature>
<dbReference type="InterPro" id="IPR043151">
    <property type="entry name" value="BAH_sf"/>
</dbReference>
<dbReference type="Proteomes" id="UP000326396">
    <property type="component" value="Linkage Group LG16"/>
</dbReference>
<dbReference type="AlphaFoldDB" id="A0A5N6NWW2"/>
<gene>
    <name evidence="3" type="ORF">E3N88_15889</name>
</gene>
<organism evidence="3 4">
    <name type="scientific">Mikania micrantha</name>
    <name type="common">bitter vine</name>
    <dbReference type="NCBI Taxonomy" id="192012"/>
    <lineage>
        <taxon>Eukaryota</taxon>
        <taxon>Viridiplantae</taxon>
        <taxon>Streptophyta</taxon>
        <taxon>Embryophyta</taxon>
        <taxon>Tracheophyta</taxon>
        <taxon>Spermatophyta</taxon>
        <taxon>Magnoliopsida</taxon>
        <taxon>eudicotyledons</taxon>
        <taxon>Gunneridae</taxon>
        <taxon>Pentapetalae</taxon>
        <taxon>asterids</taxon>
        <taxon>campanulids</taxon>
        <taxon>Asterales</taxon>
        <taxon>Asteraceae</taxon>
        <taxon>Asteroideae</taxon>
        <taxon>Heliantheae alliance</taxon>
        <taxon>Eupatorieae</taxon>
        <taxon>Mikania</taxon>
    </lineage>
</organism>
<feature type="region of interest" description="Disordered" evidence="1">
    <location>
        <begin position="226"/>
        <end position="264"/>
    </location>
</feature>
<dbReference type="GO" id="GO:0003682">
    <property type="term" value="F:chromatin binding"/>
    <property type="evidence" value="ECO:0007669"/>
    <property type="project" value="InterPro"/>
</dbReference>
<dbReference type="GO" id="GO:0003723">
    <property type="term" value="F:RNA binding"/>
    <property type="evidence" value="ECO:0007669"/>
    <property type="project" value="TreeGrafter"/>
</dbReference>
<evidence type="ECO:0000313" key="3">
    <source>
        <dbReference type="EMBL" id="KAD5508186.1"/>
    </source>
</evidence>
<dbReference type="EMBL" id="SZYD01000008">
    <property type="protein sequence ID" value="KAD5508186.1"/>
    <property type="molecule type" value="Genomic_DNA"/>
</dbReference>
<name>A0A5N6NWW2_9ASTR</name>
<feature type="compositionally biased region" description="Basic and acidic residues" evidence="1">
    <location>
        <begin position="226"/>
        <end position="247"/>
    </location>
</feature>
<reference evidence="3 4" key="1">
    <citation type="submission" date="2019-05" db="EMBL/GenBank/DDBJ databases">
        <title>Mikania micrantha, genome provides insights into the molecular mechanism of rapid growth.</title>
        <authorList>
            <person name="Liu B."/>
        </authorList>
    </citation>
    <scope>NUCLEOTIDE SEQUENCE [LARGE SCALE GENOMIC DNA]</scope>
    <source>
        <strain evidence="3">NLD-2019</strain>
        <tissue evidence="3">Leaf</tissue>
    </source>
</reference>
<dbReference type="Gene3D" id="2.30.30.490">
    <property type="match status" value="1"/>
</dbReference>
<evidence type="ECO:0000259" key="2">
    <source>
        <dbReference type="PROSITE" id="PS51038"/>
    </source>
</evidence>
<sequence length="562" mass="64220">MEVQLCDSFTYGGVKYMLYDSVYMYNGDLGEPHVGKLTKIWELPDKTKKVEVRWFFRPEEISNWLGDTKTLDNELFFSTGEGLGLANINSLDAIICPCNVVCLSEDNRNPQPSDEQLKAADFVFYRTFDVQSYAVLDKLDDEVGGLESIFTHSNFGFLNLVWFSFSFNRTPTGSDKFNDQPFKKFRSDKKPLVSVNNPKVSKFCGTTEDQKNRMVAEKVTSDKRLKKRRDDGSFDQPFKEFRPDKKPLINVNNPKASESCGTTENQMKSIVTAKVTSYDLEGSKLKKRDDGSFKVPDNKMGINMNLRDMVALAKEKSKSRIYLDIHGNKNDHNNKEDKEEESGECIKKLSMNTSLKLYALSSGIGKKNAYQEFVVSPTPNAVSKNMPWEYRLRKAYDQGAAILLLNVDPEYNSGEVEDIIWHAFKEKCDAKILQHNLVSNPHYAQALLLLETKEAAHKVLTKLDKGCLMLSNGSQIFMPLVGTPCPPISTKRNSKFFGHLTFDKARFKNQHEDEAVSTSHYPQPNTIEYDLAMEWCLLQLKSAIWWEKFHEEKGKQYSTILR</sequence>